<evidence type="ECO:0000313" key="10">
    <source>
        <dbReference type="Proteomes" id="UP000318041"/>
    </source>
</evidence>
<dbReference type="InterPro" id="IPR051335">
    <property type="entry name" value="Alanyl-tRNA_Editing_Enzymes"/>
</dbReference>
<comment type="caution">
    <text evidence="8">The sequence shown here is derived from an EMBL/GenBank/DDBJ whole genome shotgun (WGS) entry which is preliminary data.</text>
</comment>
<dbReference type="EMBL" id="VOHV01000010">
    <property type="protein sequence ID" value="TWV38668.1"/>
    <property type="molecule type" value="Genomic_DNA"/>
</dbReference>
<evidence type="ECO:0000256" key="3">
    <source>
        <dbReference type="ARBA" id="ARBA00022833"/>
    </source>
</evidence>
<dbReference type="EMBL" id="VWCJ01000011">
    <property type="protein sequence ID" value="KAA4994834.1"/>
    <property type="molecule type" value="Genomic_DNA"/>
</dbReference>
<reference evidence="5 12" key="1">
    <citation type="journal article" date="2019" name="Nat. Med.">
        <title>A library of human gut bacterial isolates paired with longitudinal multiomics data enables mechanistic microbiome research.</title>
        <authorList>
            <person name="Poyet M."/>
            <person name="Groussin M."/>
            <person name="Gibbons S.M."/>
            <person name="Avila-Pacheco J."/>
            <person name="Jiang X."/>
            <person name="Kearney S.M."/>
            <person name="Perrotta A.R."/>
            <person name="Berdy B."/>
            <person name="Zhao S."/>
            <person name="Lieberman T.D."/>
            <person name="Swanson P.K."/>
            <person name="Smith M."/>
            <person name="Roesemann S."/>
            <person name="Alexander J.E."/>
            <person name="Rich S.A."/>
            <person name="Livny J."/>
            <person name="Vlamakis H."/>
            <person name="Clish C."/>
            <person name="Bullock K."/>
            <person name="Deik A."/>
            <person name="Scott J."/>
            <person name="Pierce K.A."/>
            <person name="Xavier R.J."/>
            <person name="Alm E.J."/>
        </authorList>
    </citation>
    <scope>NUCLEOTIDE SEQUENCE [LARGE SCALE GENOMIC DNA]</scope>
    <source>
        <strain evidence="5 12">BIOML-A46</strain>
    </source>
</reference>
<keyword evidence="3" id="KW-0862">Zinc</keyword>
<dbReference type="EMBL" id="VOHT01000010">
    <property type="protein sequence ID" value="TWV45815.1"/>
    <property type="molecule type" value="Genomic_DNA"/>
</dbReference>
<dbReference type="PANTHER" id="PTHR43462:SF1">
    <property type="entry name" value="ALANYL-TRNA EDITING PROTEIN AARSD1"/>
    <property type="match status" value="1"/>
</dbReference>
<dbReference type="GO" id="GO:0004812">
    <property type="term" value="F:aminoacyl-tRNA ligase activity"/>
    <property type="evidence" value="ECO:0007669"/>
    <property type="project" value="InterPro"/>
</dbReference>
<dbReference type="Proteomes" id="UP000315444">
    <property type="component" value="Unassembled WGS sequence"/>
</dbReference>
<evidence type="ECO:0000313" key="8">
    <source>
        <dbReference type="EMBL" id="TWV67434.1"/>
    </source>
</evidence>
<dbReference type="AlphaFoldDB" id="A0A5C6JAX1"/>
<dbReference type="SUPFAM" id="SSF55186">
    <property type="entry name" value="ThrRS/AlaRS common domain"/>
    <property type="match status" value="1"/>
</dbReference>
<dbReference type="InterPro" id="IPR012947">
    <property type="entry name" value="tRNA_SAD"/>
</dbReference>
<accession>A0A5C6JAX1</accession>
<reference evidence="7 11" key="3">
    <citation type="submission" date="2019-07" db="EMBL/GenBank/DDBJ databases">
        <title>Genome Sequencing of Bacteroides fragilis.</title>
        <authorList>
            <person name="Pinto K.M."/>
            <person name="Ruoff K.L."/>
            <person name="Price C.E."/>
            <person name="Valls R.A."/>
            <person name="O'Toole G.A."/>
        </authorList>
    </citation>
    <scope>NUCLEOTIDE SEQUENCE [LARGE SCALE GENOMIC DNA]</scope>
    <source>
        <strain evidence="7 11">AD135F_3B</strain>
    </source>
</reference>
<keyword evidence="2" id="KW-0479">Metal-binding</keyword>
<proteinExistence type="predicted"/>
<evidence type="ECO:0000313" key="9">
    <source>
        <dbReference type="Proteomes" id="UP000315444"/>
    </source>
</evidence>
<dbReference type="GO" id="GO:0002161">
    <property type="term" value="F:aminoacyl-tRNA deacylase activity"/>
    <property type="evidence" value="ECO:0007669"/>
    <property type="project" value="UniProtKB-ARBA"/>
</dbReference>
<evidence type="ECO:0000259" key="4">
    <source>
        <dbReference type="SMART" id="SM00863"/>
    </source>
</evidence>
<dbReference type="Proteomes" id="UP000318041">
    <property type="component" value="Unassembled WGS sequence"/>
</dbReference>
<dbReference type="GO" id="GO:0046872">
    <property type="term" value="F:metal ion binding"/>
    <property type="evidence" value="ECO:0007669"/>
    <property type="project" value="UniProtKB-KW"/>
</dbReference>
<dbReference type="InterPro" id="IPR018163">
    <property type="entry name" value="Thr/Ala-tRNA-synth_IIc_edit"/>
</dbReference>
<dbReference type="GO" id="GO:0005524">
    <property type="term" value="F:ATP binding"/>
    <property type="evidence" value="ECO:0007669"/>
    <property type="project" value="InterPro"/>
</dbReference>
<dbReference type="Proteomes" id="UP000319026">
    <property type="component" value="Unassembled WGS sequence"/>
</dbReference>
<organism evidence="8 10">
    <name type="scientific">Bacteroides fragilis</name>
    <dbReference type="NCBI Taxonomy" id="817"/>
    <lineage>
        <taxon>Bacteria</taxon>
        <taxon>Pseudomonadati</taxon>
        <taxon>Bacteroidota</taxon>
        <taxon>Bacteroidia</taxon>
        <taxon>Bacteroidales</taxon>
        <taxon>Bacteroidaceae</taxon>
        <taxon>Bacteroides</taxon>
    </lineage>
</organism>
<evidence type="ECO:0000313" key="7">
    <source>
        <dbReference type="EMBL" id="TWV45815.1"/>
    </source>
</evidence>
<evidence type="ECO:0000313" key="11">
    <source>
        <dbReference type="Proteomes" id="UP000319026"/>
    </source>
</evidence>
<reference evidence="8 10" key="4">
    <citation type="submission" date="2019-08" db="EMBL/GenBank/DDBJ databases">
        <title>Genome sequencing of Bacteroides fragilis Sample_iSURF_9.</title>
        <authorList>
            <person name="Chandler J.E."/>
            <person name="Ruoff K.L."/>
            <person name="Price C.E."/>
            <person name="Valls R.A."/>
            <person name="O'Toole G.A."/>
        </authorList>
    </citation>
    <scope>NUCLEOTIDE SEQUENCE [LARGE SCALE GENOMIC DNA]</scope>
    <source>
        <strain evidence="8 10">CFPLTA004_1B</strain>
    </source>
</reference>
<evidence type="ECO:0000313" key="12">
    <source>
        <dbReference type="Proteomes" id="UP000460666"/>
    </source>
</evidence>
<reference evidence="6 9" key="2">
    <citation type="submission" date="2019-07" db="EMBL/GenBank/DDBJ databases">
        <title>Genome sequencing of Bacteroides fragilis.</title>
        <authorList>
            <person name="Galasyn E.V."/>
            <person name="Ruoff K.L."/>
            <person name="Price C.E."/>
            <person name="Valls R.A."/>
            <person name="O'Toole G.A."/>
        </authorList>
    </citation>
    <scope>NUCLEOTIDE SEQUENCE [LARGE SCALE GENOMIC DNA]</scope>
    <source>
        <strain evidence="6 9">AD135F_1B</strain>
    </source>
</reference>
<sequence>MSCLGRMLPQTIRMDGSRPPIRKKLVTNNYNPTFCRNRLYRLWIKLFYGPSTQVYRNSKRINVHQKYKKENNAQIIMEQQPQLNDHNKQEYPPMHTAEHLLNATMVKTFGCPRSRNAHIEKKKSKCDYELPTCPTEEQIHAIEEKVNEAIDRHLPVTCEFMTHEEAKSIVDLSKLPENASETLRIVRIGDYDACACIGQHVENTSEIGLFKIISYDYADGKLRLRFKLIK</sequence>
<evidence type="ECO:0000256" key="1">
    <source>
        <dbReference type="ARBA" id="ARBA00001947"/>
    </source>
</evidence>
<evidence type="ECO:0000313" key="5">
    <source>
        <dbReference type="EMBL" id="KAA4994834.1"/>
    </source>
</evidence>
<gene>
    <name evidence="5" type="ORF">F2Z89_15585</name>
    <name evidence="7" type="ORF">FSA03_20065</name>
    <name evidence="6" type="ORF">FSA06_20075</name>
    <name evidence="8" type="ORF">FSA08_22635</name>
</gene>
<feature type="domain" description="Threonyl/alanyl tRNA synthetase SAD" evidence="4">
    <location>
        <begin position="183"/>
        <end position="225"/>
    </location>
</feature>
<dbReference type="GO" id="GO:0043039">
    <property type="term" value="P:tRNA aminoacylation"/>
    <property type="evidence" value="ECO:0007669"/>
    <property type="project" value="InterPro"/>
</dbReference>
<dbReference type="Pfam" id="PF07973">
    <property type="entry name" value="tRNA_SAD"/>
    <property type="match status" value="1"/>
</dbReference>
<evidence type="ECO:0000256" key="2">
    <source>
        <dbReference type="ARBA" id="ARBA00022723"/>
    </source>
</evidence>
<protein>
    <recommendedName>
        <fullName evidence="4">Threonyl/alanyl tRNA synthetase SAD domain-containing protein</fullName>
    </recommendedName>
</protein>
<dbReference type="PANTHER" id="PTHR43462">
    <property type="entry name" value="ALANYL-TRNA EDITING PROTEIN"/>
    <property type="match status" value="1"/>
</dbReference>
<dbReference type="Proteomes" id="UP000460666">
    <property type="component" value="Unassembled WGS sequence"/>
</dbReference>
<comment type="cofactor">
    <cofactor evidence="1">
        <name>Zn(2+)</name>
        <dbReference type="ChEBI" id="CHEBI:29105"/>
    </cofactor>
</comment>
<dbReference type="EMBL" id="VOHY01000026">
    <property type="protein sequence ID" value="TWV67434.1"/>
    <property type="molecule type" value="Genomic_DNA"/>
</dbReference>
<evidence type="ECO:0000313" key="6">
    <source>
        <dbReference type="EMBL" id="TWV38668.1"/>
    </source>
</evidence>
<dbReference type="SMART" id="SM00863">
    <property type="entry name" value="tRNA_SAD"/>
    <property type="match status" value="1"/>
</dbReference>
<name>A0A5C6JAX1_BACFG</name>
<dbReference type="Gene3D" id="3.30.980.10">
    <property type="entry name" value="Threonyl-trna Synthetase, Chain A, domain 2"/>
    <property type="match status" value="1"/>
</dbReference>